<dbReference type="SUPFAM" id="SSF103473">
    <property type="entry name" value="MFS general substrate transporter"/>
    <property type="match status" value="1"/>
</dbReference>
<feature type="transmembrane region" description="Helical" evidence="5">
    <location>
        <begin position="127"/>
        <end position="147"/>
    </location>
</feature>
<feature type="transmembrane region" description="Helical" evidence="5">
    <location>
        <begin position="291"/>
        <end position="314"/>
    </location>
</feature>
<proteinExistence type="predicted"/>
<evidence type="ECO:0000259" key="6">
    <source>
        <dbReference type="PROSITE" id="PS50850"/>
    </source>
</evidence>
<dbReference type="Proteomes" id="UP001432027">
    <property type="component" value="Unassembled WGS sequence"/>
</dbReference>
<gene>
    <name evidence="7" type="ORF">PENTCL1PPCAC_2374</name>
</gene>
<dbReference type="EMBL" id="BTSX01000001">
    <property type="protein sequence ID" value="GMS80199.1"/>
    <property type="molecule type" value="Genomic_DNA"/>
</dbReference>
<dbReference type="PANTHER" id="PTHR23503">
    <property type="entry name" value="SOLUTE CARRIER FAMILY 2"/>
    <property type="match status" value="1"/>
</dbReference>
<feature type="transmembrane region" description="Helical" evidence="5">
    <location>
        <begin position="233"/>
        <end position="257"/>
    </location>
</feature>
<protein>
    <recommendedName>
        <fullName evidence="6">Major facilitator superfamily (MFS) profile domain-containing protein</fullName>
    </recommendedName>
</protein>
<dbReference type="PRINTS" id="PR00171">
    <property type="entry name" value="SUGRTRNSPORT"/>
</dbReference>
<comment type="subcellular location">
    <subcellularLocation>
        <location evidence="1">Membrane</location>
        <topology evidence="1">Multi-pass membrane protein</topology>
    </subcellularLocation>
</comment>
<evidence type="ECO:0000256" key="2">
    <source>
        <dbReference type="ARBA" id="ARBA00022692"/>
    </source>
</evidence>
<dbReference type="PANTHER" id="PTHR23503:SF106">
    <property type="entry name" value="MAJOR FACILITATOR SUPERFAMILY (MFS) PROFILE DOMAIN-CONTAINING PROTEIN"/>
    <property type="match status" value="1"/>
</dbReference>
<keyword evidence="8" id="KW-1185">Reference proteome</keyword>
<feature type="transmembrane region" description="Helical" evidence="5">
    <location>
        <begin position="94"/>
        <end position="115"/>
    </location>
</feature>
<dbReference type="GO" id="GO:0015149">
    <property type="term" value="F:hexose transmembrane transporter activity"/>
    <property type="evidence" value="ECO:0007669"/>
    <property type="project" value="TreeGrafter"/>
</dbReference>
<dbReference type="InterPro" id="IPR005828">
    <property type="entry name" value="MFS_sugar_transport-like"/>
</dbReference>
<feature type="domain" description="Major facilitator superfamily (MFS) profile" evidence="6">
    <location>
        <begin position="1"/>
        <end position="384"/>
    </location>
</feature>
<evidence type="ECO:0000313" key="7">
    <source>
        <dbReference type="EMBL" id="GMS80199.1"/>
    </source>
</evidence>
<dbReference type="GO" id="GO:0016020">
    <property type="term" value="C:membrane"/>
    <property type="evidence" value="ECO:0007669"/>
    <property type="project" value="UniProtKB-SubCell"/>
</dbReference>
<evidence type="ECO:0000256" key="3">
    <source>
        <dbReference type="ARBA" id="ARBA00022989"/>
    </source>
</evidence>
<evidence type="ECO:0000313" key="8">
    <source>
        <dbReference type="Proteomes" id="UP001432027"/>
    </source>
</evidence>
<dbReference type="InterPro" id="IPR036259">
    <property type="entry name" value="MFS_trans_sf"/>
</dbReference>
<accession>A0AAV5SJD3</accession>
<sequence>RVVWSSLAASLFIGAAIGAWIGASLTNKKGAASTIIVAALILGVSIPLSGFAYLITSCELFVFSRLVTGFGIGIGTTAQGVFLAEISPVQHRGFISSFGGFGTNIGFILASFLGLPDILGQSTRWHLAYFIAGSTCIIVLFYFILFAHESPVHLIRKGKEERAHKLAIAYSNERVASMRIEEIKLELSRTSTVSTMREILMDSVSRRVLLLSTILNATVSFSGHSYSKMSIEWVRMITAGIIAMSFFGTFLLSQLGFSDRSAALANCLSSLAGTAGAITATLAVDKVGRRLLVIGSLLLLALINTLMMVLELLYEATNWMGLGHAFLLIFIAFLFIFSAGAGPAAWFIGAELSSQETRARVQAASIGAQYITCFLSPIIYFPST</sequence>
<dbReference type="Gene3D" id="1.20.1250.20">
    <property type="entry name" value="MFS general substrate transporter like domains"/>
    <property type="match status" value="1"/>
</dbReference>
<dbReference type="Pfam" id="PF00083">
    <property type="entry name" value="Sugar_tr"/>
    <property type="match status" value="1"/>
</dbReference>
<keyword evidence="4 5" id="KW-0472">Membrane</keyword>
<name>A0AAV5SJD3_9BILA</name>
<dbReference type="AlphaFoldDB" id="A0AAV5SJD3"/>
<evidence type="ECO:0000256" key="4">
    <source>
        <dbReference type="ARBA" id="ARBA00023136"/>
    </source>
</evidence>
<evidence type="ECO:0000256" key="5">
    <source>
        <dbReference type="SAM" id="Phobius"/>
    </source>
</evidence>
<dbReference type="InterPro" id="IPR003663">
    <property type="entry name" value="Sugar/inositol_transpt"/>
</dbReference>
<feature type="non-terminal residue" evidence="7">
    <location>
        <position position="1"/>
    </location>
</feature>
<feature type="transmembrane region" description="Helical" evidence="5">
    <location>
        <begin position="361"/>
        <end position="381"/>
    </location>
</feature>
<feature type="transmembrane region" description="Helical" evidence="5">
    <location>
        <begin position="62"/>
        <end position="82"/>
    </location>
</feature>
<feature type="transmembrane region" description="Helical" evidence="5">
    <location>
        <begin position="263"/>
        <end position="284"/>
    </location>
</feature>
<keyword evidence="2 5" id="KW-0812">Transmembrane</keyword>
<dbReference type="InterPro" id="IPR020846">
    <property type="entry name" value="MFS_dom"/>
</dbReference>
<keyword evidence="3 5" id="KW-1133">Transmembrane helix</keyword>
<organism evidence="7 8">
    <name type="scientific">Pristionchus entomophagus</name>
    <dbReference type="NCBI Taxonomy" id="358040"/>
    <lineage>
        <taxon>Eukaryota</taxon>
        <taxon>Metazoa</taxon>
        <taxon>Ecdysozoa</taxon>
        <taxon>Nematoda</taxon>
        <taxon>Chromadorea</taxon>
        <taxon>Rhabditida</taxon>
        <taxon>Rhabditina</taxon>
        <taxon>Diplogasteromorpha</taxon>
        <taxon>Diplogasteroidea</taxon>
        <taxon>Neodiplogasteridae</taxon>
        <taxon>Pristionchus</taxon>
    </lineage>
</organism>
<dbReference type="InterPro" id="IPR045263">
    <property type="entry name" value="GLUT"/>
</dbReference>
<dbReference type="PROSITE" id="PS00217">
    <property type="entry name" value="SUGAR_TRANSPORT_2"/>
    <property type="match status" value="1"/>
</dbReference>
<evidence type="ECO:0000256" key="1">
    <source>
        <dbReference type="ARBA" id="ARBA00004141"/>
    </source>
</evidence>
<comment type="caution">
    <text evidence="7">The sequence shown here is derived from an EMBL/GenBank/DDBJ whole genome shotgun (WGS) entry which is preliminary data.</text>
</comment>
<feature type="transmembrane region" description="Helical" evidence="5">
    <location>
        <begin position="326"/>
        <end position="349"/>
    </location>
</feature>
<feature type="transmembrane region" description="Helical" evidence="5">
    <location>
        <begin position="35"/>
        <end position="56"/>
    </location>
</feature>
<dbReference type="PROSITE" id="PS50850">
    <property type="entry name" value="MFS"/>
    <property type="match status" value="1"/>
</dbReference>
<feature type="transmembrane region" description="Helical" evidence="5">
    <location>
        <begin position="6"/>
        <end position="23"/>
    </location>
</feature>
<dbReference type="InterPro" id="IPR005829">
    <property type="entry name" value="Sugar_transporter_CS"/>
</dbReference>
<reference evidence="7" key="1">
    <citation type="submission" date="2023-10" db="EMBL/GenBank/DDBJ databases">
        <title>Genome assembly of Pristionchus species.</title>
        <authorList>
            <person name="Yoshida K."/>
            <person name="Sommer R.J."/>
        </authorList>
    </citation>
    <scope>NUCLEOTIDE SEQUENCE</scope>
    <source>
        <strain evidence="7">RS0144</strain>
    </source>
</reference>